<dbReference type="EMBL" id="MT141708">
    <property type="protein sequence ID" value="QJA69476.1"/>
    <property type="molecule type" value="Genomic_DNA"/>
</dbReference>
<evidence type="ECO:0000256" key="2">
    <source>
        <dbReference type="SAM" id="Phobius"/>
    </source>
</evidence>
<evidence type="ECO:0000313" key="3">
    <source>
        <dbReference type="EMBL" id="QJA69476.1"/>
    </source>
</evidence>
<evidence type="ECO:0000256" key="1">
    <source>
        <dbReference type="SAM" id="Coils"/>
    </source>
</evidence>
<keyword evidence="2" id="KW-0812">Transmembrane</keyword>
<sequence>MELEILKAVAGLGIGAVFGLVCFFWYTKAVKEHRVELVLAHKEHEDELKRLIAEKADLHKQDIAYQKEIAVALERAARTSENNSRLLEQLIKLITSINGNHRFG</sequence>
<feature type="transmembrane region" description="Helical" evidence="2">
    <location>
        <begin position="6"/>
        <end position="26"/>
    </location>
</feature>
<proteinExistence type="predicted"/>
<organism evidence="3">
    <name type="scientific">viral metagenome</name>
    <dbReference type="NCBI Taxonomy" id="1070528"/>
    <lineage>
        <taxon>unclassified sequences</taxon>
        <taxon>metagenomes</taxon>
        <taxon>organismal metagenomes</taxon>
    </lineage>
</organism>
<keyword evidence="2" id="KW-1133">Transmembrane helix</keyword>
<accession>A0A6M3JI13</accession>
<keyword evidence="1" id="KW-0175">Coiled coil</keyword>
<reference evidence="3" key="1">
    <citation type="submission" date="2020-03" db="EMBL/GenBank/DDBJ databases">
        <title>The deep terrestrial virosphere.</title>
        <authorList>
            <person name="Holmfeldt K."/>
            <person name="Nilsson E."/>
            <person name="Simone D."/>
            <person name="Lopez-Fernandez M."/>
            <person name="Wu X."/>
            <person name="de Brujin I."/>
            <person name="Lundin D."/>
            <person name="Andersson A."/>
            <person name="Bertilsson S."/>
            <person name="Dopson M."/>
        </authorList>
    </citation>
    <scope>NUCLEOTIDE SEQUENCE</scope>
    <source>
        <strain evidence="3">MM415A04568</strain>
    </source>
</reference>
<protein>
    <submittedName>
        <fullName evidence="3">Uncharacterized protein</fullName>
    </submittedName>
</protein>
<feature type="coiled-coil region" evidence="1">
    <location>
        <begin position="34"/>
        <end position="61"/>
    </location>
</feature>
<gene>
    <name evidence="3" type="ORF">MM415A04568_0013</name>
</gene>
<keyword evidence="2" id="KW-0472">Membrane</keyword>
<name>A0A6M3JI13_9ZZZZ</name>
<dbReference type="AlphaFoldDB" id="A0A6M3JI13"/>